<gene>
    <name evidence="1" type="ORF">EG339_02985</name>
</gene>
<dbReference type="InterPro" id="IPR010982">
    <property type="entry name" value="Lambda_DNA-bd_dom_sf"/>
</dbReference>
<name>A0A3G6T3A1_9FLAO</name>
<protein>
    <submittedName>
        <fullName evidence="1">Uncharacterized protein</fullName>
    </submittedName>
</protein>
<dbReference type="KEGG" id="cben:EG339_02985"/>
<dbReference type="EMBL" id="CP033932">
    <property type="protein sequence ID" value="AZB23658.1"/>
    <property type="molecule type" value="Genomic_DNA"/>
</dbReference>
<organism evidence="1 2">
    <name type="scientific">Chryseobacterium bernardetii</name>
    <dbReference type="NCBI Taxonomy" id="1241978"/>
    <lineage>
        <taxon>Bacteria</taxon>
        <taxon>Pseudomonadati</taxon>
        <taxon>Bacteroidota</taxon>
        <taxon>Flavobacteriia</taxon>
        <taxon>Flavobacteriales</taxon>
        <taxon>Weeksellaceae</taxon>
        <taxon>Chryseobacterium group</taxon>
        <taxon>Chryseobacterium</taxon>
    </lineage>
</organism>
<evidence type="ECO:0000313" key="2">
    <source>
        <dbReference type="Proteomes" id="UP000271193"/>
    </source>
</evidence>
<accession>A0A3G6T3A1</accession>
<dbReference type="RefSeq" id="WP_123868794.1">
    <property type="nucleotide sequence ID" value="NZ_CP033932.1"/>
</dbReference>
<dbReference type="Gene3D" id="1.10.260.40">
    <property type="entry name" value="lambda repressor-like DNA-binding domains"/>
    <property type="match status" value="1"/>
</dbReference>
<keyword evidence="2" id="KW-1185">Reference proteome</keyword>
<sequence>MAYEKKKTQREIDAENIPDEFGVLKRFYLGVFYVIAVERMHGFRTFCEKHGLDTGNLSRIIKTPTMKFNPQYLSILVVHYGFSAHWLLTGEGPMIVNTEETPEE</sequence>
<evidence type="ECO:0000313" key="1">
    <source>
        <dbReference type="EMBL" id="AZB23658.1"/>
    </source>
</evidence>
<dbReference type="Proteomes" id="UP000271193">
    <property type="component" value="Chromosome"/>
</dbReference>
<dbReference type="AlphaFoldDB" id="A0A3G6T3A1"/>
<dbReference type="GO" id="GO:0003677">
    <property type="term" value="F:DNA binding"/>
    <property type="evidence" value="ECO:0007669"/>
    <property type="project" value="InterPro"/>
</dbReference>
<reference evidence="2" key="1">
    <citation type="submission" date="2018-11" db="EMBL/GenBank/DDBJ databases">
        <title>Proposal to divide the Flavobacteriaceae and reorganize its genera based on Amino Acid Identity values calculated from whole genome sequences.</title>
        <authorList>
            <person name="Nicholson A.C."/>
            <person name="Gulvik C.A."/>
            <person name="Whitney A.M."/>
            <person name="Humrighouse B.W."/>
            <person name="Bell M."/>
            <person name="Holmes B."/>
            <person name="Steigerwalt A.G."/>
            <person name="Villarma A."/>
            <person name="Sheth M."/>
            <person name="Batra D."/>
            <person name="Pryor J."/>
            <person name="Bernardet J.-F."/>
            <person name="Hugo C."/>
            <person name="Kampfer P."/>
            <person name="Newman J."/>
            <person name="McQuiston J.R."/>
        </authorList>
    </citation>
    <scope>NUCLEOTIDE SEQUENCE [LARGE SCALE GENOMIC DNA]</scope>
    <source>
        <strain evidence="2">G0229</strain>
    </source>
</reference>
<proteinExistence type="predicted"/>
<dbReference type="GeneID" id="99063765"/>